<name>A0A6J0LTH8_RAPSA</name>
<dbReference type="PANTHER" id="PTHR33240:SF8">
    <property type="entry name" value="OS03G0439900 PROTEIN"/>
    <property type="match status" value="1"/>
</dbReference>
<dbReference type="OrthoDB" id="1094758at2759"/>
<protein>
    <submittedName>
        <fullName evidence="2">Uncharacterized protein LOC108834228</fullName>
    </submittedName>
</protein>
<dbReference type="RefSeq" id="XP_018463074.1">
    <property type="nucleotide sequence ID" value="XM_018607572.1"/>
</dbReference>
<dbReference type="Proteomes" id="UP000504610">
    <property type="component" value="Chromosome 9"/>
</dbReference>
<dbReference type="AlphaFoldDB" id="A0A6J0LTH8"/>
<dbReference type="PANTHER" id="PTHR33240">
    <property type="entry name" value="OS08G0508500 PROTEIN"/>
    <property type="match status" value="1"/>
</dbReference>
<organism evidence="1 2">
    <name type="scientific">Raphanus sativus</name>
    <name type="common">Radish</name>
    <name type="synonym">Raphanus raphanistrum var. sativus</name>
    <dbReference type="NCBI Taxonomy" id="3726"/>
    <lineage>
        <taxon>Eukaryota</taxon>
        <taxon>Viridiplantae</taxon>
        <taxon>Streptophyta</taxon>
        <taxon>Embryophyta</taxon>
        <taxon>Tracheophyta</taxon>
        <taxon>Spermatophyta</taxon>
        <taxon>Magnoliopsida</taxon>
        <taxon>eudicotyledons</taxon>
        <taxon>Gunneridae</taxon>
        <taxon>Pentapetalae</taxon>
        <taxon>rosids</taxon>
        <taxon>malvids</taxon>
        <taxon>Brassicales</taxon>
        <taxon>Brassicaceae</taxon>
        <taxon>Brassiceae</taxon>
        <taxon>Raphanus</taxon>
    </lineage>
</organism>
<proteinExistence type="predicted"/>
<keyword evidence="1" id="KW-1185">Reference proteome</keyword>
<dbReference type="GeneID" id="108834228"/>
<evidence type="ECO:0000313" key="1">
    <source>
        <dbReference type="Proteomes" id="UP000504610"/>
    </source>
</evidence>
<reference evidence="2" key="2">
    <citation type="submission" date="2025-08" db="UniProtKB">
        <authorList>
            <consortium name="RefSeq"/>
        </authorList>
    </citation>
    <scope>IDENTIFICATION</scope>
    <source>
        <tissue evidence="2">Leaf</tissue>
    </source>
</reference>
<reference evidence="1" key="1">
    <citation type="journal article" date="2019" name="Database">
        <title>The radish genome database (RadishGD): an integrated information resource for radish genomics.</title>
        <authorList>
            <person name="Yu H.J."/>
            <person name="Baek S."/>
            <person name="Lee Y.J."/>
            <person name="Cho A."/>
            <person name="Mun J.H."/>
        </authorList>
    </citation>
    <scope>NUCLEOTIDE SEQUENCE [LARGE SCALE GENOMIC DNA]</scope>
    <source>
        <strain evidence="1">cv. WK10039</strain>
    </source>
</reference>
<gene>
    <name evidence="2" type="primary">LOC108834228</name>
</gene>
<sequence>MEVNELLRKGHLREFLSNKAKNLMYKNNANCSSEAAPALPPRQDRAIHVISGGLEICGISRAAAKRSTRNTRNGQETGEPKYLLLGTDEISFITKGHERVLAPHHDALVISLTVANCLVKRILVYNGSSSNIIFQSAYADLGLEERALTRKVTPLIGFSGEVN</sequence>
<accession>A0A6J0LTH8</accession>
<evidence type="ECO:0000313" key="2">
    <source>
        <dbReference type="RefSeq" id="XP_018463074.1"/>
    </source>
</evidence>
<dbReference type="KEGG" id="rsz:108834228"/>